<dbReference type="GO" id="GO:0000166">
    <property type="term" value="F:nucleotide binding"/>
    <property type="evidence" value="ECO:0007669"/>
    <property type="project" value="InterPro"/>
</dbReference>
<dbReference type="InterPro" id="IPR027417">
    <property type="entry name" value="P-loop_NTPase"/>
</dbReference>
<sequence length="132" mass="15521">MHVFIGGAYNGKREYVRNWLIEQHENDVAWYEGVLPKEPKNKTIVISHLEKILQSDEEKDELVLAKKIAKQLQLWEKEHQVIVIATEMGRGIVPLSRHDRILRDACGRLYQELFKSSEHVTRIWYGLSENIK</sequence>
<evidence type="ECO:0000313" key="1">
    <source>
        <dbReference type="EMBL" id="AMX01156.1"/>
    </source>
</evidence>
<dbReference type="InterPro" id="IPR003203">
    <property type="entry name" value="CobU/CobP"/>
</dbReference>
<dbReference type="KEGG" id="rst:ATY39_16680"/>
<name>A0A143HI19_9BACL</name>
<gene>
    <name evidence="1" type="ORF">ATY39_16680</name>
</gene>
<dbReference type="EMBL" id="CP014806">
    <property type="protein sequence ID" value="AMX01156.1"/>
    <property type="molecule type" value="Genomic_DNA"/>
</dbReference>
<reference evidence="1 2" key="1">
    <citation type="journal article" date="2016" name="Genome Announc.">
        <title>Whole-Genome Sequence of Rummeliibacillus stabekisii Strain PP9 Isolated from Antarctic Soil.</title>
        <authorList>
            <person name="da Mota F.F."/>
            <person name="Vollu R.E."/>
            <person name="Jurelevicius D."/>
            <person name="Seldin L."/>
        </authorList>
    </citation>
    <scope>NUCLEOTIDE SEQUENCE [LARGE SCALE GENOMIC DNA]</scope>
    <source>
        <strain evidence="1 2">PP9</strain>
    </source>
</reference>
<reference evidence="2" key="2">
    <citation type="submission" date="2016-03" db="EMBL/GenBank/DDBJ databases">
        <authorList>
            <person name="Ploux O."/>
        </authorList>
    </citation>
    <scope>NUCLEOTIDE SEQUENCE [LARGE SCALE GENOMIC DNA]</scope>
    <source>
        <strain evidence="2">PP9</strain>
    </source>
</reference>
<organism evidence="1 2">
    <name type="scientific">Rummeliibacillus stabekisii</name>
    <dbReference type="NCBI Taxonomy" id="241244"/>
    <lineage>
        <taxon>Bacteria</taxon>
        <taxon>Bacillati</taxon>
        <taxon>Bacillota</taxon>
        <taxon>Bacilli</taxon>
        <taxon>Bacillales</taxon>
        <taxon>Caryophanaceae</taxon>
        <taxon>Rummeliibacillus</taxon>
    </lineage>
</organism>
<dbReference type="OrthoDB" id="1766664at2"/>
<dbReference type="UniPathway" id="UPA00148">
    <property type="reaction ID" value="UER00236"/>
</dbReference>
<keyword evidence="2" id="KW-1185">Reference proteome</keyword>
<dbReference type="GO" id="GO:0009236">
    <property type="term" value="P:cobalamin biosynthetic process"/>
    <property type="evidence" value="ECO:0007669"/>
    <property type="project" value="UniProtKB-UniPathway"/>
</dbReference>
<dbReference type="Gene3D" id="3.40.50.300">
    <property type="entry name" value="P-loop containing nucleotide triphosphate hydrolases"/>
    <property type="match status" value="1"/>
</dbReference>
<dbReference type="RefSeq" id="WP_066792078.1">
    <property type="nucleotide sequence ID" value="NZ_CP014806.1"/>
</dbReference>
<protein>
    <submittedName>
        <fullName evidence="1">Uncharacterized protein</fullName>
    </submittedName>
</protein>
<dbReference type="AlphaFoldDB" id="A0A143HI19"/>
<evidence type="ECO:0000313" key="2">
    <source>
        <dbReference type="Proteomes" id="UP000076021"/>
    </source>
</evidence>
<dbReference type="Pfam" id="PF02283">
    <property type="entry name" value="CobU"/>
    <property type="match status" value="1"/>
</dbReference>
<dbReference type="STRING" id="241244.ATY39_16680"/>
<dbReference type="GO" id="GO:0043752">
    <property type="term" value="F:adenosylcobinamide kinase activity"/>
    <property type="evidence" value="ECO:0007669"/>
    <property type="project" value="InterPro"/>
</dbReference>
<dbReference type="Proteomes" id="UP000076021">
    <property type="component" value="Chromosome"/>
</dbReference>
<proteinExistence type="predicted"/>
<dbReference type="SUPFAM" id="SSF52540">
    <property type="entry name" value="P-loop containing nucleoside triphosphate hydrolases"/>
    <property type="match status" value="1"/>
</dbReference>
<accession>A0A143HI19</accession>